<dbReference type="SUPFAM" id="SSF52540">
    <property type="entry name" value="P-loop containing nucleoside triphosphate hydrolases"/>
    <property type="match status" value="1"/>
</dbReference>
<sequence length="257" mass="27981">MAHVVGVVNQKGGVGKTTTAVNVAAALCAAELRVLLVDCDAQGNATTGLGGDKMAEQNHLYDLMMGACRWDQAAKRVVPGLSLIPSTPHLSGVEVELATLDGWENRLKEALAPAQDVFDVILLDSPPSLGMVTVNILAAAHRVLVPLQCEFYALEGLSQLWRTLQMTRKRINPDLEVLGIVLTMFESRHDLNRQVADEVRKHFGELVCDAVIPRDIRMGESPSFARPVLWYGSETVGSKAYLKLGNELMARLGLHSF</sequence>
<dbReference type="InterPro" id="IPR025669">
    <property type="entry name" value="AAA_dom"/>
</dbReference>
<dbReference type="PANTHER" id="PTHR13696:SF52">
    <property type="entry name" value="PARA FAMILY PROTEIN CT_582"/>
    <property type="match status" value="1"/>
</dbReference>
<dbReference type="OrthoDB" id="9815116at2"/>
<dbReference type="AlphaFoldDB" id="A0LE43"/>
<dbReference type="InterPro" id="IPR050678">
    <property type="entry name" value="DNA_Partitioning_ATPase"/>
</dbReference>
<keyword evidence="3" id="KW-1185">Reference proteome</keyword>
<dbReference type="Gene3D" id="3.40.50.300">
    <property type="entry name" value="P-loop containing nucleotide triphosphate hydrolases"/>
    <property type="match status" value="1"/>
</dbReference>
<dbReference type="InterPro" id="IPR027417">
    <property type="entry name" value="P-loop_NTPase"/>
</dbReference>
<reference evidence="3" key="1">
    <citation type="journal article" date="2009" name="Appl. Environ. Microbiol.">
        <title>Complete genome sequence of the chemolithoautotrophic marine magnetotactic coccus strain MC-1.</title>
        <authorList>
            <person name="Schubbe S."/>
            <person name="Williams T.J."/>
            <person name="Xie G."/>
            <person name="Kiss H.E."/>
            <person name="Brettin T.S."/>
            <person name="Martinez D."/>
            <person name="Ross C.A."/>
            <person name="Schuler D."/>
            <person name="Cox B.L."/>
            <person name="Nealson K.H."/>
            <person name="Bazylinski D.A."/>
        </authorList>
    </citation>
    <scope>NUCLEOTIDE SEQUENCE [LARGE SCALE GENOMIC DNA]</scope>
    <source>
        <strain evidence="3">ATCC BAA-1437 / JCM 17883 / MC-1</strain>
    </source>
</reference>
<organism evidence="2 3">
    <name type="scientific">Magnetococcus marinus (strain ATCC BAA-1437 / JCM 17883 / MC-1)</name>
    <dbReference type="NCBI Taxonomy" id="156889"/>
    <lineage>
        <taxon>Bacteria</taxon>
        <taxon>Pseudomonadati</taxon>
        <taxon>Pseudomonadota</taxon>
        <taxon>Magnetococcia</taxon>
        <taxon>Magnetococcales</taxon>
        <taxon>Magnetococcaceae</taxon>
        <taxon>Magnetococcus</taxon>
    </lineage>
</organism>
<dbReference type="HOGENOM" id="CLU_037612_1_4_5"/>
<dbReference type="STRING" id="156889.Mmc1_3751"/>
<name>A0LE43_MAGMM</name>
<dbReference type="CDD" id="cd02042">
    <property type="entry name" value="ParAB_family"/>
    <property type="match status" value="1"/>
</dbReference>
<dbReference type="PANTHER" id="PTHR13696">
    <property type="entry name" value="P-LOOP CONTAINING NUCLEOSIDE TRIPHOSPHATE HYDROLASE"/>
    <property type="match status" value="1"/>
</dbReference>
<evidence type="ECO:0000313" key="3">
    <source>
        <dbReference type="Proteomes" id="UP000002586"/>
    </source>
</evidence>
<dbReference type="KEGG" id="mgm:Mmc1_3751"/>
<reference evidence="2 3" key="2">
    <citation type="journal article" date="2012" name="Int. J. Syst. Evol. Microbiol.">
        <title>Magnetococcus marinus gen. nov., sp. nov., a marine, magnetotactic bacterium that represents a novel lineage (Magnetococcaceae fam. nov.; Magnetococcales ord. nov.) at the base of the Alphaproteobacteria.</title>
        <authorList>
            <person name="Bazylinski D.A."/>
            <person name="Williams T.J."/>
            <person name="Lefevre C.T."/>
            <person name="Berg R.J."/>
            <person name="Zhang C.L."/>
            <person name="Bowser S.S."/>
            <person name="Dean A.J."/>
            <person name="Beveridge T.J."/>
        </authorList>
    </citation>
    <scope>NUCLEOTIDE SEQUENCE [LARGE SCALE GENOMIC DNA]</scope>
    <source>
        <strain evidence="3">ATCC BAA-1437 / JCM 17883 / MC-1</strain>
    </source>
</reference>
<dbReference type="eggNOG" id="COG1192">
    <property type="taxonomic scope" value="Bacteria"/>
</dbReference>
<dbReference type="FunFam" id="3.40.50.300:FF:000285">
    <property type="entry name" value="Sporulation initiation inhibitor Soj"/>
    <property type="match status" value="1"/>
</dbReference>
<gene>
    <name evidence="2" type="ordered locus">Mmc1_3751</name>
</gene>
<evidence type="ECO:0000259" key="1">
    <source>
        <dbReference type="Pfam" id="PF13614"/>
    </source>
</evidence>
<accession>A0LE43</accession>
<dbReference type="RefSeq" id="WP_011715288.1">
    <property type="nucleotide sequence ID" value="NC_008576.1"/>
</dbReference>
<protein>
    <submittedName>
        <fullName evidence="2">Chromosome segregation ATPase</fullName>
    </submittedName>
</protein>
<dbReference type="Proteomes" id="UP000002586">
    <property type="component" value="Chromosome"/>
</dbReference>
<dbReference type="Pfam" id="PF13614">
    <property type="entry name" value="AAA_31"/>
    <property type="match status" value="1"/>
</dbReference>
<proteinExistence type="predicted"/>
<feature type="domain" description="AAA" evidence="1">
    <location>
        <begin position="3"/>
        <end position="177"/>
    </location>
</feature>
<evidence type="ECO:0000313" key="2">
    <source>
        <dbReference type="EMBL" id="ABK46236.1"/>
    </source>
</evidence>
<dbReference type="EMBL" id="CP000471">
    <property type="protein sequence ID" value="ABK46236.1"/>
    <property type="molecule type" value="Genomic_DNA"/>
</dbReference>